<name>A0A699K7K5_TANCI</name>
<reference evidence="3" key="1">
    <citation type="journal article" date="2019" name="Sci. Rep.">
        <title>Draft genome of Tanacetum cinerariifolium, the natural source of mosquito coil.</title>
        <authorList>
            <person name="Yamashiro T."/>
            <person name="Shiraishi A."/>
            <person name="Satake H."/>
            <person name="Nakayama K."/>
        </authorList>
    </citation>
    <scope>NUCLEOTIDE SEQUENCE</scope>
</reference>
<dbReference type="PANTHER" id="PTHR42648">
    <property type="entry name" value="TRANSPOSASE, PUTATIVE-RELATED"/>
    <property type="match status" value="1"/>
</dbReference>
<sequence length="255" mass="29047">AVTTACYTQNHSIIRKRHKKTPYELLHDRKLDLLYLHVFGALCYPKNESEDLGKMNARANVGNFVGYALAKKAYRIYNKRTRRIMETIQVDFDELIIMASDQCKLGPGLHEMTLVTHGAGLMSKHPSSVPFVPPTRTDCDILLQPLFDEYSLSPSHVNSTSAEEADHDNEVAHMGDNPEKRNPIPEPSSKESSSHNLKSINQPQEHITKWTKDHPINNVIQNLSREVSIRHQLQDKSLFCYFDAFLSSVEPKTYC</sequence>
<feature type="non-terminal residue" evidence="3">
    <location>
        <position position="1"/>
    </location>
</feature>
<feature type="region of interest" description="Disordered" evidence="1">
    <location>
        <begin position="154"/>
        <end position="201"/>
    </location>
</feature>
<evidence type="ECO:0000313" key="3">
    <source>
        <dbReference type="EMBL" id="GFA77517.1"/>
    </source>
</evidence>
<dbReference type="PANTHER" id="PTHR42648:SF32">
    <property type="entry name" value="RIBONUCLEASE H-LIKE DOMAIN, GAG-PRE-INTEGRASE DOMAIN PROTEIN-RELATED"/>
    <property type="match status" value="1"/>
</dbReference>
<evidence type="ECO:0000259" key="2">
    <source>
        <dbReference type="Pfam" id="PF25597"/>
    </source>
</evidence>
<dbReference type="InterPro" id="IPR057670">
    <property type="entry name" value="SH3_retrovirus"/>
</dbReference>
<dbReference type="Pfam" id="PF25597">
    <property type="entry name" value="SH3_retrovirus"/>
    <property type="match status" value="1"/>
</dbReference>
<proteinExistence type="predicted"/>
<protein>
    <submittedName>
        <fullName evidence="3">Retrovirus-related Pol polyprotein from transposon TNT 1-94</fullName>
    </submittedName>
</protein>
<comment type="caution">
    <text evidence="3">The sequence shown here is derived from an EMBL/GenBank/DDBJ whole genome shotgun (WGS) entry which is preliminary data.</text>
</comment>
<organism evidence="3">
    <name type="scientific">Tanacetum cinerariifolium</name>
    <name type="common">Dalmatian daisy</name>
    <name type="synonym">Chrysanthemum cinerariifolium</name>
    <dbReference type="NCBI Taxonomy" id="118510"/>
    <lineage>
        <taxon>Eukaryota</taxon>
        <taxon>Viridiplantae</taxon>
        <taxon>Streptophyta</taxon>
        <taxon>Embryophyta</taxon>
        <taxon>Tracheophyta</taxon>
        <taxon>Spermatophyta</taxon>
        <taxon>Magnoliopsida</taxon>
        <taxon>eudicotyledons</taxon>
        <taxon>Gunneridae</taxon>
        <taxon>Pentapetalae</taxon>
        <taxon>asterids</taxon>
        <taxon>campanulids</taxon>
        <taxon>Asterales</taxon>
        <taxon>Asteraceae</taxon>
        <taxon>Asteroideae</taxon>
        <taxon>Anthemideae</taxon>
        <taxon>Anthemidinae</taxon>
        <taxon>Tanacetum</taxon>
    </lineage>
</organism>
<gene>
    <name evidence="3" type="ORF">Tci_649489</name>
</gene>
<accession>A0A699K7K5</accession>
<feature type="compositionally biased region" description="Basic and acidic residues" evidence="1">
    <location>
        <begin position="168"/>
        <end position="193"/>
    </location>
</feature>
<evidence type="ECO:0000256" key="1">
    <source>
        <dbReference type="SAM" id="MobiDB-lite"/>
    </source>
</evidence>
<feature type="domain" description="Retroviral polymerase SH3-like" evidence="2">
    <location>
        <begin position="42"/>
        <end position="95"/>
    </location>
</feature>
<dbReference type="AlphaFoldDB" id="A0A699K7K5"/>
<dbReference type="InterPro" id="IPR039537">
    <property type="entry name" value="Retrotran_Ty1/copia-like"/>
</dbReference>
<dbReference type="EMBL" id="BKCJ010485522">
    <property type="protein sequence ID" value="GFA77517.1"/>
    <property type="molecule type" value="Genomic_DNA"/>
</dbReference>